<dbReference type="AlphaFoldDB" id="A0A921LTZ2"/>
<feature type="region of interest" description="Disordered" evidence="1">
    <location>
        <begin position="267"/>
        <end position="292"/>
    </location>
</feature>
<gene>
    <name evidence="3" type="ORF">K8V70_09040</name>
</gene>
<accession>A0A921LTZ2</accession>
<keyword evidence="2" id="KW-0472">Membrane</keyword>
<comment type="caution">
    <text evidence="3">The sequence shown here is derived from an EMBL/GenBank/DDBJ whole genome shotgun (WGS) entry which is preliminary data.</text>
</comment>
<proteinExistence type="predicted"/>
<feature type="region of interest" description="Disordered" evidence="1">
    <location>
        <begin position="160"/>
        <end position="198"/>
    </location>
</feature>
<name>A0A921LTZ2_9ACTN</name>
<organism evidence="3 4">
    <name type="scientific">Enorma phocaeensis</name>
    <dbReference type="NCBI Taxonomy" id="1871019"/>
    <lineage>
        <taxon>Bacteria</taxon>
        <taxon>Bacillati</taxon>
        <taxon>Actinomycetota</taxon>
        <taxon>Coriobacteriia</taxon>
        <taxon>Coriobacteriales</taxon>
        <taxon>Coriobacteriaceae</taxon>
        <taxon>Enorma</taxon>
    </lineage>
</organism>
<reference evidence="3" key="1">
    <citation type="journal article" date="2021" name="PeerJ">
        <title>Extensive microbial diversity within the chicken gut microbiome revealed by metagenomics and culture.</title>
        <authorList>
            <person name="Gilroy R."/>
            <person name="Ravi A."/>
            <person name="Getino M."/>
            <person name="Pursley I."/>
            <person name="Horton D.L."/>
            <person name="Alikhan N.F."/>
            <person name="Baker D."/>
            <person name="Gharbi K."/>
            <person name="Hall N."/>
            <person name="Watson M."/>
            <person name="Adriaenssens E.M."/>
            <person name="Foster-Nyarko E."/>
            <person name="Jarju S."/>
            <person name="Secka A."/>
            <person name="Antonio M."/>
            <person name="Oren A."/>
            <person name="Chaudhuri R.R."/>
            <person name="La Ragione R."/>
            <person name="Hildebrand F."/>
            <person name="Pallen M.J."/>
        </authorList>
    </citation>
    <scope>NUCLEOTIDE SEQUENCE</scope>
    <source>
        <strain evidence="3">ChiHjej13B12-9602</strain>
    </source>
</reference>
<keyword evidence="2" id="KW-0812">Transmembrane</keyword>
<dbReference type="Proteomes" id="UP000753256">
    <property type="component" value="Unassembled WGS sequence"/>
</dbReference>
<dbReference type="RefSeq" id="WP_273191115.1">
    <property type="nucleotide sequence ID" value="NZ_DYUZ01000031.1"/>
</dbReference>
<dbReference type="EMBL" id="DYUZ01000031">
    <property type="protein sequence ID" value="HJG37984.1"/>
    <property type="molecule type" value="Genomic_DNA"/>
</dbReference>
<evidence type="ECO:0000256" key="1">
    <source>
        <dbReference type="SAM" id="MobiDB-lite"/>
    </source>
</evidence>
<evidence type="ECO:0000256" key="2">
    <source>
        <dbReference type="SAM" id="Phobius"/>
    </source>
</evidence>
<evidence type="ECO:0000313" key="4">
    <source>
        <dbReference type="Proteomes" id="UP000753256"/>
    </source>
</evidence>
<sequence length="417" mass="43530">MAASHSNTRAVHAGLSCGILFAIPVAAYAVTLPFEGANAVVSGCALPFAVGALAGVGIYNAVGIVSARLEEAEEVPSGERQTVHRAHGRAAERSDASRFFGSRGVPKDVPVIARAQGALSEQDAWADIDAMLTEDSPISCDASRSKDIYEIALEELRREAAASTHAGHTSAWTASAPGKASVPRRASTPSAAPAAANAPTTGMAYAEAPVQGVGADTTATYLSLAEQMAATGRVGDFEELDTQAARQAALDSLDHMDETSFDQVQVPAAQPVSPYRAEASRPVAVREPSASVADDAADPLVPMADYSGHEDMWASALDVLAEDAPAHAVAGDQGYIGKHARGRTSATTMPSIIPPSSERARAVAEGARVTQRHQHVNELIEEELGHAPIQSVRRSSHEYLRVIQGGTASFPRFRAEA</sequence>
<reference evidence="3" key="2">
    <citation type="submission" date="2021-09" db="EMBL/GenBank/DDBJ databases">
        <authorList>
            <person name="Gilroy R."/>
        </authorList>
    </citation>
    <scope>NUCLEOTIDE SEQUENCE</scope>
    <source>
        <strain evidence="3">ChiHjej13B12-9602</strain>
    </source>
</reference>
<protein>
    <submittedName>
        <fullName evidence="3">Uncharacterized protein</fullName>
    </submittedName>
</protein>
<feature type="transmembrane region" description="Helical" evidence="2">
    <location>
        <begin position="39"/>
        <end position="62"/>
    </location>
</feature>
<evidence type="ECO:0000313" key="3">
    <source>
        <dbReference type="EMBL" id="HJG37984.1"/>
    </source>
</evidence>
<keyword evidence="2" id="KW-1133">Transmembrane helix</keyword>
<feature type="compositionally biased region" description="Low complexity" evidence="1">
    <location>
        <begin position="161"/>
        <end position="198"/>
    </location>
</feature>